<dbReference type="EMBL" id="NEEU01000018">
    <property type="protein sequence ID" value="PJD69685.1"/>
    <property type="molecule type" value="Genomic_DNA"/>
</dbReference>
<dbReference type="AlphaFoldDB" id="A0A2J0PF42"/>
<evidence type="ECO:0000313" key="2">
    <source>
        <dbReference type="Proteomes" id="UP000230495"/>
    </source>
</evidence>
<reference evidence="1 2" key="1">
    <citation type="journal article" date="2017" name="J. Antimicrob. Chemother.">
        <title>Characterization of the population structure, drug resistance mechanisms and plasmids of the community-associated Enterobacter cloacae complex in China.</title>
        <authorList>
            <person name="Zhou K."/>
            <person name="Yu W."/>
            <person name="Cao X."/>
            <person name="Shen P."/>
            <person name="Lu H."/>
            <person name="Luo Q."/>
            <person name="Rossen J.W.A."/>
            <person name="Xiao Y."/>
        </authorList>
    </citation>
    <scope>NUCLEOTIDE SEQUENCE [LARGE SCALE GENOMIC DNA]</scope>
    <source>
        <strain evidence="1">ECC1097</strain>
    </source>
</reference>
<evidence type="ECO:0000313" key="1">
    <source>
        <dbReference type="EMBL" id="PJD69685.1"/>
    </source>
</evidence>
<sequence>MKLTNRLKKKILVLDGIDNDFIDYGAKIACPECEGVIVYSVVNSYEFDTLSEEVKCFLVKKMRGVKLVSENKKYSYDESQLDVSKNSCSKCLKEFSTVLTYKEVQPARYRVYLVGLFDGDLKQFKL</sequence>
<dbReference type="OrthoDB" id="7064056at2"/>
<comment type="caution">
    <text evidence="1">The sequence shown here is derived from an EMBL/GenBank/DDBJ whole genome shotgun (WGS) entry which is preliminary data.</text>
</comment>
<dbReference type="RefSeq" id="WP_014884207.1">
    <property type="nucleotide sequence ID" value="NC_018405.1"/>
</dbReference>
<gene>
    <name evidence="1" type="ORF">B9Q37_21715</name>
</gene>
<proteinExistence type="predicted"/>
<name>A0A2J0PF42_9ENTR</name>
<dbReference type="Proteomes" id="UP000230495">
    <property type="component" value="Unassembled WGS sequence"/>
</dbReference>
<protein>
    <submittedName>
        <fullName evidence="1">Uncharacterized protein</fullName>
    </submittedName>
</protein>
<dbReference type="KEGG" id="eno:ECENHK_13075"/>
<organism evidence="1">
    <name type="scientific">Enterobacter kobei</name>
    <dbReference type="NCBI Taxonomy" id="208224"/>
    <lineage>
        <taxon>Bacteria</taxon>
        <taxon>Pseudomonadati</taxon>
        <taxon>Pseudomonadota</taxon>
        <taxon>Gammaproteobacteria</taxon>
        <taxon>Enterobacterales</taxon>
        <taxon>Enterobacteriaceae</taxon>
        <taxon>Enterobacter</taxon>
        <taxon>Enterobacter cloacae complex</taxon>
    </lineage>
</organism>
<accession>A0A2J0PF42</accession>